<dbReference type="PANTHER" id="PTHR24269:SF16">
    <property type="entry name" value="PROTEIN SLG1"/>
    <property type="match status" value="1"/>
</dbReference>
<feature type="region of interest" description="Disordered" evidence="7">
    <location>
        <begin position="606"/>
        <end position="633"/>
    </location>
</feature>
<feature type="domain" description="WSC" evidence="9">
    <location>
        <begin position="637"/>
        <end position="730"/>
    </location>
</feature>
<feature type="region of interest" description="Disordered" evidence="7">
    <location>
        <begin position="232"/>
        <end position="252"/>
    </location>
</feature>
<keyword evidence="5 8" id="KW-0472">Membrane</keyword>
<accession>A0A0F8A5Z2</accession>
<dbReference type="OrthoDB" id="2019572at2759"/>
<dbReference type="Pfam" id="PF01822">
    <property type="entry name" value="WSC"/>
    <property type="match status" value="1"/>
</dbReference>
<feature type="region of interest" description="Disordered" evidence="7">
    <location>
        <begin position="81"/>
        <end position="119"/>
    </location>
</feature>
<evidence type="ECO:0000313" key="11">
    <source>
        <dbReference type="Proteomes" id="UP000054481"/>
    </source>
</evidence>
<gene>
    <name evidence="10" type="ORF">HIM_04630</name>
</gene>
<evidence type="ECO:0000313" key="10">
    <source>
        <dbReference type="EMBL" id="KJZ76174.1"/>
    </source>
</evidence>
<keyword evidence="4 8" id="KW-1133">Transmembrane helix</keyword>
<feature type="compositionally biased region" description="Polar residues" evidence="7">
    <location>
        <begin position="612"/>
        <end position="622"/>
    </location>
</feature>
<feature type="compositionally biased region" description="Low complexity" evidence="7">
    <location>
        <begin position="487"/>
        <end position="497"/>
    </location>
</feature>
<evidence type="ECO:0000256" key="6">
    <source>
        <dbReference type="ARBA" id="ARBA00023180"/>
    </source>
</evidence>
<protein>
    <recommendedName>
        <fullName evidence="9">WSC domain-containing protein</fullName>
    </recommendedName>
</protein>
<sequence>MLDPSGYEDVFWQPASGRTDRRRRNLGLLGLCLLSGFAFAFAKLRTQGAKDPGEHAPFKRQFQFGAILAAHQAPEQTIAVGATPPASTTSDDHTSDVDSSSLSTFEKEPVQTQGSASAVEQVSQSQPSVLLDALIAAFSKLVVAPLDGPESTITIAHSARSPQTRALREIVDSSLLSPSLQPSSAVEVSSIDILAIPTMESVKTTISQGPESNPITTVGLVSGFAGELTGTDNLQTSDDWQKQKRRDPMAPDGSCLPLLGPLSDLVRLTISIDIGAAGRLLDVILDALPISTDAVASAIPPVAAQVSATFEDIFPLILPAVAAALGHQLEHVEDIGVAQSTEVLRNIVKQGLEIINGIFIMAGNSLTPELRAILDHVVAIVDAAAKRLGQRLCAITQDIQGIPIELLLPCASTTAQQSQSTSPGNASPLNNVDPSTIRVATDTSFSNDLLATTAQTYGSAESGVPAATVSSTSATCPTTVQTPAAGYSSPSASYLSGEQSQATTQLSSGSVLENPPCPTCPSCTESRPEATSAGDAVNGAARPTPNAASGPCPGRGFSCSDCLNGWFCPPQETPAQVVPCGLGWPCFHCKSGYYCAVQDAPPLASSTTASSIQTPSVTSSATPAGDSNRHGDSSPRDWQYLGCFRDAIDRTLAGARPLDYLRGDMSNATCINHCASKGYVFGGTECGTECWCGSTIRDDALRLPESFCDTACQGAEGQRCGGSWAISAFS</sequence>
<dbReference type="InterPro" id="IPR051836">
    <property type="entry name" value="Kremen_rcpt"/>
</dbReference>
<evidence type="ECO:0000256" key="2">
    <source>
        <dbReference type="ARBA" id="ARBA00022692"/>
    </source>
</evidence>
<dbReference type="SMART" id="SM00321">
    <property type="entry name" value="WSC"/>
    <property type="match status" value="1"/>
</dbReference>
<dbReference type="Proteomes" id="UP000054481">
    <property type="component" value="Unassembled WGS sequence"/>
</dbReference>
<keyword evidence="6" id="KW-0325">Glycoprotein</keyword>
<feature type="transmembrane region" description="Helical" evidence="8">
    <location>
        <begin position="26"/>
        <end position="44"/>
    </location>
</feature>
<keyword evidence="2 8" id="KW-0812">Transmembrane</keyword>
<name>A0A0F8A5Z2_9HYPO</name>
<evidence type="ECO:0000259" key="9">
    <source>
        <dbReference type="PROSITE" id="PS51212"/>
    </source>
</evidence>
<dbReference type="PROSITE" id="PS51212">
    <property type="entry name" value="WSC"/>
    <property type="match status" value="1"/>
</dbReference>
<keyword evidence="11" id="KW-1185">Reference proteome</keyword>
<dbReference type="EMBL" id="KQ030513">
    <property type="protein sequence ID" value="KJZ76174.1"/>
    <property type="molecule type" value="Genomic_DNA"/>
</dbReference>
<evidence type="ECO:0000256" key="8">
    <source>
        <dbReference type="SAM" id="Phobius"/>
    </source>
</evidence>
<evidence type="ECO:0000256" key="5">
    <source>
        <dbReference type="ARBA" id="ARBA00023136"/>
    </source>
</evidence>
<reference evidence="10 11" key="1">
    <citation type="journal article" date="2014" name="Genome Biol. Evol.">
        <title>Comparative genomics and transcriptomics analyses reveal divergent lifestyle features of nematode endoparasitic fungus Hirsutella minnesotensis.</title>
        <authorList>
            <person name="Lai Y."/>
            <person name="Liu K."/>
            <person name="Zhang X."/>
            <person name="Zhang X."/>
            <person name="Li K."/>
            <person name="Wang N."/>
            <person name="Shu C."/>
            <person name="Wu Y."/>
            <person name="Wang C."/>
            <person name="Bushley K.E."/>
            <person name="Xiang M."/>
            <person name="Liu X."/>
        </authorList>
    </citation>
    <scope>NUCLEOTIDE SEQUENCE [LARGE SCALE GENOMIC DNA]</scope>
    <source>
        <strain evidence="10 11">3608</strain>
    </source>
</reference>
<dbReference type="GO" id="GO:0005886">
    <property type="term" value="C:plasma membrane"/>
    <property type="evidence" value="ECO:0007669"/>
    <property type="project" value="TreeGrafter"/>
</dbReference>
<feature type="region of interest" description="Disordered" evidence="7">
    <location>
        <begin position="487"/>
        <end position="513"/>
    </location>
</feature>
<evidence type="ECO:0000256" key="1">
    <source>
        <dbReference type="ARBA" id="ARBA00004167"/>
    </source>
</evidence>
<feature type="compositionally biased region" description="Basic and acidic residues" evidence="7">
    <location>
        <begin position="239"/>
        <end position="249"/>
    </location>
</feature>
<feature type="compositionally biased region" description="Polar residues" evidence="7">
    <location>
        <begin position="498"/>
        <end position="511"/>
    </location>
</feature>
<evidence type="ECO:0000256" key="4">
    <source>
        <dbReference type="ARBA" id="ARBA00022989"/>
    </source>
</evidence>
<proteinExistence type="predicted"/>
<dbReference type="PANTHER" id="PTHR24269">
    <property type="entry name" value="KREMEN PROTEIN"/>
    <property type="match status" value="1"/>
</dbReference>
<evidence type="ECO:0000256" key="7">
    <source>
        <dbReference type="SAM" id="MobiDB-lite"/>
    </source>
</evidence>
<dbReference type="AlphaFoldDB" id="A0A0F8A5Z2"/>
<comment type="subcellular location">
    <subcellularLocation>
        <location evidence="1">Membrane</location>
        <topology evidence="1">Single-pass membrane protein</topology>
    </subcellularLocation>
</comment>
<keyword evidence="3" id="KW-0732">Signal</keyword>
<evidence type="ECO:0000256" key="3">
    <source>
        <dbReference type="ARBA" id="ARBA00022729"/>
    </source>
</evidence>
<organism evidence="10 11">
    <name type="scientific">Hirsutella minnesotensis 3608</name>
    <dbReference type="NCBI Taxonomy" id="1043627"/>
    <lineage>
        <taxon>Eukaryota</taxon>
        <taxon>Fungi</taxon>
        <taxon>Dikarya</taxon>
        <taxon>Ascomycota</taxon>
        <taxon>Pezizomycotina</taxon>
        <taxon>Sordariomycetes</taxon>
        <taxon>Hypocreomycetidae</taxon>
        <taxon>Hypocreales</taxon>
        <taxon>Ophiocordycipitaceae</taxon>
        <taxon>Hirsutella</taxon>
    </lineage>
</organism>
<dbReference type="InterPro" id="IPR002889">
    <property type="entry name" value="WSC_carb-bd"/>
</dbReference>
<feature type="region of interest" description="Disordered" evidence="7">
    <location>
        <begin position="531"/>
        <end position="550"/>
    </location>
</feature>